<accession>A0A9X6WJI3</accession>
<organism evidence="1 2">
    <name type="scientific">Bacillus thuringiensis</name>
    <dbReference type="NCBI Taxonomy" id="1428"/>
    <lineage>
        <taxon>Bacteria</taxon>
        <taxon>Bacillati</taxon>
        <taxon>Bacillota</taxon>
        <taxon>Bacilli</taxon>
        <taxon>Bacillales</taxon>
        <taxon>Bacillaceae</taxon>
        <taxon>Bacillus</taxon>
        <taxon>Bacillus cereus group</taxon>
    </lineage>
</organism>
<dbReference type="Proteomes" id="UP000224003">
    <property type="component" value="Unassembled WGS sequence"/>
</dbReference>
<dbReference type="AlphaFoldDB" id="A0A9X6WJI3"/>
<dbReference type="RefSeq" id="WP_098006292.1">
    <property type="nucleotide sequence ID" value="NZ_NUVX01000065.1"/>
</dbReference>
<proteinExistence type="predicted"/>
<protein>
    <submittedName>
        <fullName evidence="1">Uncharacterized protein</fullName>
    </submittedName>
</protein>
<comment type="caution">
    <text evidence="1">The sequence shown here is derived from an EMBL/GenBank/DDBJ whole genome shotgun (WGS) entry which is preliminary data.</text>
</comment>
<evidence type="ECO:0000313" key="2">
    <source>
        <dbReference type="Proteomes" id="UP000224003"/>
    </source>
</evidence>
<sequence>MKELYFVDVAKLEDYEIIGFEQEEIRGKQACSHCGTAIKNIFIVSNGKNIVKLGSECVKKIAEKTNTTTLKGIENVPKNYQKSAKRKLTFEEMDDLLPF</sequence>
<name>A0A9X6WJI3_BACTU</name>
<dbReference type="EMBL" id="NUVX01000065">
    <property type="protein sequence ID" value="PFJ32333.1"/>
    <property type="molecule type" value="Genomic_DNA"/>
</dbReference>
<evidence type="ECO:0000313" key="1">
    <source>
        <dbReference type="EMBL" id="PFJ32333.1"/>
    </source>
</evidence>
<reference evidence="1 2" key="1">
    <citation type="submission" date="2017-09" db="EMBL/GenBank/DDBJ databases">
        <title>Large-scale bioinformatics analysis of Bacillus genomes uncovers conserved roles of natural products in bacterial physiology.</title>
        <authorList>
            <consortium name="Agbiome Team Llc"/>
            <person name="Bleich R.M."/>
            <person name="Grubbs K.J."/>
            <person name="Santa Maria K.C."/>
            <person name="Allen S.E."/>
            <person name="Farag S."/>
            <person name="Shank E.A."/>
            <person name="Bowers A."/>
        </authorList>
    </citation>
    <scope>NUCLEOTIDE SEQUENCE [LARGE SCALE GENOMIC DNA]</scope>
    <source>
        <strain evidence="1 2">AFS085496</strain>
    </source>
</reference>
<gene>
    <name evidence="1" type="ORF">COJ15_29080</name>
</gene>